<dbReference type="Proteomes" id="UP000270697">
    <property type="component" value="Unassembled WGS sequence"/>
</dbReference>
<keyword evidence="4" id="KW-1185">Reference proteome</keyword>
<reference evidence="2 3" key="1">
    <citation type="submission" date="2016-10" db="EMBL/GenBank/DDBJ databases">
        <authorList>
            <person name="de Groot N.N."/>
        </authorList>
    </citation>
    <scope>NUCLEOTIDE SEQUENCE [LARGE SCALE GENOMIC DNA]</scope>
    <source>
        <strain evidence="2 3">CPCC 201259</strain>
    </source>
</reference>
<accession>A0A1I5KLG2</accession>
<sequence>MTATNPARRTPPLLPLLGNACAICAHPARWVDSTRRVIHVDLRLRPCPLPPNPAAPTKAAA</sequence>
<name>A0A1I5KLG2_9PSEU</name>
<evidence type="ECO:0000313" key="2">
    <source>
        <dbReference type="EMBL" id="SFO85904.1"/>
    </source>
</evidence>
<protein>
    <submittedName>
        <fullName evidence="2">Uncharacterized protein</fullName>
    </submittedName>
</protein>
<evidence type="ECO:0000313" key="4">
    <source>
        <dbReference type="Proteomes" id="UP000270697"/>
    </source>
</evidence>
<reference evidence="1 4" key="2">
    <citation type="submission" date="2018-10" db="EMBL/GenBank/DDBJ databases">
        <title>Sequencing the genomes of 1000 actinobacteria strains.</title>
        <authorList>
            <person name="Klenk H.-P."/>
        </authorList>
    </citation>
    <scope>NUCLEOTIDE SEQUENCE [LARGE SCALE GENOMIC DNA]</scope>
    <source>
        <strain evidence="1 4">DSM 45119</strain>
    </source>
</reference>
<gene>
    <name evidence="1" type="ORF">ATL45_3972</name>
    <name evidence="2" type="ORF">SAMN05421805_12772</name>
</gene>
<evidence type="ECO:0000313" key="1">
    <source>
        <dbReference type="EMBL" id="RKT85625.1"/>
    </source>
</evidence>
<dbReference type="STRING" id="455193.SAMN05421805_12772"/>
<evidence type="ECO:0000313" key="3">
    <source>
        <dbReference type="Proteomes" id="UP000199398"/>
    </source>
</evidence>
<dbReference type="EMBL" id="FOUP01000027">
    <property type="protein sequence ID" value="SFO85904.1"/>
    <property type="molecule type" value="Genomic_DNA"/>
</dbReference>
<dbReference type="AlphaFoldDB" id="A0A1I5KLG2"/>
<dbReference type="Proteomes" id="UP000199398">
    <property type="component" value="Unassembled WGS sequence"/>
</dbReference>
<organism evidence="2 3">
    <name type="scientific">Saccharopolyspora antimicrobica</name>
    <dbReference type="NCBI Taxonomy" id="455193"/>
    <lineage>
        <taxon>Bacteria</taxon>
        <taxon>Bacillati</taxon>
        <taxon>Actinomycetota</taxon>
        <taxon>Actinomycetes</taxon>
        <taxon>Pseudonocardiales</taxon>
        <taxon>Pseudonocardiaceae</taxon>
        <taxon>Saccharopolyspora</taxon>
    </lineage>
</organism>
<dbReference type="EMBL" id="RBXX01000002">
    <property type="protein sequence ID" value="RKT85625.1"/>
    <property type="molecule type" value="Genomic_DNA"/>
</dbReference>
<proteinExistence type="predicted"/>